<evidence type="ECO:0000313" key="2">
    <source>
        <dbReference type="Proteomes" id="UP000004116"/>
    </source>
</evidence>
<sequence>MNNHQFDTKSDNSDLVGLETMKYGTVVSDSIIISRYAGESLEQILFNNKTVKIKAFEKATQDLAELHRRASYLIDIKLENMTYDKNDGVNFIDLESRARQGLPTTPGMTFENTTIGLLQQFGEIYPKIIGGKEFSSQEKNSLKTYDEYALLMTIVAATTKRRQA</sequence>
<gene>
    <name evidence="1" type="ORF">Rin_00014420</name>
</gene>
<dbReference type="AlphaFoldDB" id="G2H062"/>
<name>G2H062_9ENTR</name>
<keyword evidence="2" id="KW-1185">Reference proteome</keyword>
<organism evidence="1 2">
    <name type="scientific">Candidatus Regiella insecticola 5.15</name>
    <dbReference type="NCBI Taxonomy" id="1005043"/>
    <lineage>
        <taxon>Bacteria</taxon>
        <taxon>Pseudomonadati</taxon>
        <taxon>Pseudomonadota</taxon>
        <taxon>Gammaproteobacteria</taxon>
        <taxon>Enterobacterales</taxon>
        <taxon>Enterobacteriaceae</taxon>
        <taxon>aphid secondary symbionts</taxon>
        <taxon>Candidatus Regiella</taxon>
    </lineage>
</organism>
<reference evidence="1 2" key="1">
    <citation type="journal article" date="2012" name="Genome Res.">
        <title>Genomic basis of endosymbiont-conferred protection against an insect parasitoid.</title>
        <authorList>
            <person name="Hansen A.K."/>
            <person name="Vorburger C."/>
            <person name="Moran N.A."/>
        </authorList>
    </citation>
    <scope>NUCLEOTIDE SEQUENCE [LARGE SCALE GENOMIC DNA]</scope>
    <source>
        <strain evidence="2">R5.15</strain>
    </source>
</reference>
<dbReference type="RefSeq" id="WP_006707096.1">
    <property type="nucleotide sequence ID" value="NZ_AGCA01000349.1"/>
</dbReference>
<dbReference type="Proteomes" id="UP000004116">
    <property type="component" value="Unassembled WGS sequence"/>
</dbReference>
<proteinExistence type="predicted"/>
<dbReference type="EMBL" id="AGCA01000349">
    <property type="protein sequence ID" value="EGY28618.1"/>
    <property type="molecule type" value="Genomic_DNA"/>
</dbReference>
<accession>G2H062</accession>
<comment type="caution">
    <text evidence="1">The sequence shown here is derived from an EMBL/GenBank/DDBJ whole genome shotgun (WGS) entry which is preliminary data.</text>
</comment>
<evidence type="ECO:0000313" key="1">
    <source>
        <dbReference type="EMBL" id="EGY28618.1"/>
    </source>
</evidence>
<protein>
    <recommendedName>
        <fullName evidence="3">Protein kinase domain-containing protein</fullName>
    </recommendedName>
</protein>
<dbReference type="OrthoDB" id="5842010at2"/>
<evidence type="ECO:0008006" key="3">
    <source>
        <dbReference type="Google" id="ProtNLM"/>
    </source>
</evidence>